<dbReference type="PANTHER" id="PTHR22872">
    <property type="entry name" value="BTK-BINDING PROTEIN-RELATED"/>
    <property type="match status" value="1"/>
</dbReference>
<keyword evidence="1" id="KW-0677">Repeat</keyword>
<dbReference type="SUPFAM" id="SSF50985">
    <property type="entry name" value="RCC1/BLIP-II"/>
    <property type="match status" value="1"/>
</dbReference>
<feature type="repeat" description="RCC1" evidence="2">
    <location>
        <begin position="73"/>
        <end position="124"/>
    </location>
</feature>
<dbReference type="GeneID" id="17301560"/>
<dbReference type="Pfam" id="PF00415">
    <property type="entry name" value="RCC1"/>
    <property type="match status" value="3"/>
</dbReference>
<dbReference type="KEGG" id="gtt:GUITHDRAFT_53747"/>
<evidence type="ECO:0000313" key="5">
    <source>
        <dbReference type="Proteomes" id="UP000011087"/>
    </source>
</evidence>
<proteinExistence type="predicted"/>
<dbReference type="AlphaFoldDB" id="L1J8E0"/>
<dbReference type="EnsemblProtists" id="EKX44803">
    <property type="protein sequence ID" value="EKX44803"/>
    <property type="gene ID" value="GUITHDRAFT_53747"/>
</dbReference>
<protein>
    <submittedName>
        <fullName evidence="3 4">Uncharacterized protein</fullName>
    </submittedName>
</protein>
<evidence type="ECO:0000313" key="3">
    <source>
        <dbReference type="EMBL" id="EKX44803.1"/>
    </source>
</evidence>
<evidence type="ECO:0000256" key="1">
    <source>
        <dbReference type="ARBA" id="ARBA00022737"/>
    </source>
</evidence>
<dbReference type="PRINTS" id="PR00633">
    <property type="entry name" value="RCCNDNSATION"/>
</dbReference>
<gene>
    <name evidence="3" type="ORF">GUITHDRAFT_53747</name>
</gene>
<sequence>HTVLVTSEGEVWSFGSDGWDGRLGHGDRRAHGCLGLGHLAACFTPRPVPALAGTPVLEVAAGGAHCVLVTRENVVMAWGLGKFGQLGTGSRSRQMLPVEVTALRRKNIIGVAAAGSFSGFVSEDGSLYMCGCGWDGQLGLGDREGSMYPERVESLCGLRVKDVSAGGRSLTVVTEAGAVHTSGAGFEGQLGRGEQARLSSRFEQVDEALFGRFVLSVSSALGHVVALTRSGEMFSWG</sequence>
<feature type="non-terminal residue" evidence="3">
    <location>
        <position position="1"/>
    </location>
</feature>
<dbReference type="Gene3D" id="2.130.10.30">
    <property type="entry name" value="Regulator of chromosome condensation 1/beta-lactamase-inhibitor protein II"/>
    <property type="match status" value="1"/>
</dbReference>
<reference evidence="3 5" key="1">
    <citation type="journal article" date="2012" name="Nature">
        <title>Algal genomes reveal evolutionary mosaicism and the fate of nucleomorphs.</title>
        <authorList>
            <consortium name="DOE Joint Genome Institute"/>
            <person name="Curtis B.A."/>
            <person name="Tanifuji G."/>
            <person name="Burki F."/>
            <person name="Gruber A."/>
            <person name="Irimia M."/>
            <person name="Maruyama S."/>
            <person name="Arias M.C."/>
            <person name="Ball S.G."/>
            <person name="Gile G.H."/>
            <person name="Hirakawa Y."/>
            <person name="Hopkins J.F."/>
            <person name="Kuo A."/>
            <person name="Rensing S.A."/>
            <person name="Schmutz J."/>
            <person name="Symeonidi A."/>
            <person name="Elias M."/>
            <person name="Eveleigh R.J."/>
            <person name="Herman E.K."/>
            <person name="Klute M.J."/>
            <person name="Nakayama T."/>
            <person name="Obornik M."/>
            <person name="Reyes-Prieto A."/>
            <person name="Armbrust E.V."/>
            <person name="Aves S.J."/>
            <person name="Beiko R.G."/>
            <person name="Coutinho P."/>
            <person name="Dacks J.B."/>
            <person name="Durnford D.G."/>
            <person name="Fast N.M."/>
            <person name="Green B.R."/>
            <person name="Grisdale C.J."/>
            <person name="Hempel F."/>
            <person name="Henrissat B."/>
            <person name="Hoppner M.P."/>
            <person name="Ishida K."/>
            <person name="Kim E."/>
            <person name="Koreny L."/>
            <person name="Kroth P.G."/>
            <person name="Liu Y."/>
            <person name="Malik S.B."/>
            <person name="Maier U.G."/>
            <person name="McRose D."/>
            <person name="Mock T."/>
            <person name="Neilson J.A."/>
            <person name="Onodera N.T."/>
            <person name="Poole A.M."/>
            <person name="Pritham E.J."/>
            <person name="Richards T.A."/>
            <person name="Rocap G."/>
            <person name="Roy S.W."/>
            <person name="Sarai C."/>
            <person name="Schaack S."/>
            <person name="Shirato S."/>
            <person name="Slamovits C.H."/>
            <person name="Spencer D.F."/>
            <person name="Suzuki S."/>
            <person name="Worden A.Z."/>
            <person name="Zauner S."/>
            <person name="Barry K."/>
            <person name="Bell C."/>
            <person name="Bharti A.K."/>
            <person name="Crow J.A."/>
            <person name="Grimwood J."/>
            <person name="Kramer R."/>
            <person name="Lindquist E."/>
            <person name="Lucas S."/>
            <person name="Salamov A."/>
            <person name="McFadden G.I."/>
            <person name="Lane C.E."/>
            <person name="Keeling P.J."/>
            <person name="Gray M.W."/>
            <person name="Grigoriev I.V."/>
            <person name="Archibald J.M."/>
        </authorList>
    </citation>
    <scope>NUCLEOTIDE SEQUENCE</scope>
    <source>
        <strain evidence="3 5">CCMP2712</strain>
    </source>
</reference>
<dbReference type="EMBL" id="JH993002">
    <property type="protein sequence ID" value="EKX44803.1"/>
    <property type="molecule type" value="Genomic_DNA"/>
</dbReference>
<dbReference type="InterPro" id="IPR009091">
    <property type="entry name" value="RCC1/BLIP-II"/>
</dbReference>
<dbReference type="eggNOG" id="KOG1426">
    <property type="taxonomic scope" value="Eukaryota"/>
</dbReference>
<dbReference type="RefSeq" id="XP_005831783.1">
    <property type="nucleotide sequence ID" value="XM_005831726.1"/>
</dbReference>
<organism evidence="3">
    <name type="scientific">Guillardia theta (strain CCMP2712)</name>
    <name type="common">Cryptophyte</name>
    <dbReference type="NCBI Taxonomy" id="905079"/>
    <lineage>
        <taxon>Eukaryota</taxon>
        <taxon>Cryptophyceae</taxon>
        <taxon>Pyrenomonadales</taxon>
        <taxon>Geminigeraceae</taxon>
        <taxon>Guillardia</taxon>
    </lineage>
</organism>
<evidence type="ECO:0000313" key="4">
    <source>
        <dbReference type="EnsemblProtists" id="EKX44803"/>
    </source>
</evidence>
<keyword evidence="5" id="KW-1185">Reference proteome</keyword>
<accession>L1J8E0</accession>
<dbReference type="InterPro" id="IPR000408">
    <property type="entry name" value="Reg_chr_condens"/>
</dbReference>
<dbReference type="OrthoDB" id="8068875at2759"/>
<dbReference type="PaxDb" id="55529-EKX44803"/>
<dbReference type="OMA" id="SHATTFY"/>
<dbReference type="HOGENOM" id="CLU_1173298_0_0_1"/>
<reference evidence="5" key="2">
    <citation type="submission" date="2012-11" db="EMBL/GenBank/DDBJ databases">
        <authorList>
            <person name="Kuo A."/>
            <person name="Curtis B.A."/>
            <person name="Tanifuji G."/>
            <person name="Burki F."/>
            <person name="Gruber A."/>
            <person name="Irimia M."/>
            <person name="Maruyama S."/>
            <person name="Arias M.C."/>
            <person name="Ball S.G."/>
            <person name="Gile G.H."/>
            <person name="Hirakawa Y."/>
            <person name="Hopkins J.F."/>
            <person name="Rensing S.A."/>
            <person name="Schmutz J."/>
            <person name="Symeonidi A."/>
            <person name="Elias M."/>
            <person name="Eveleigh R.J."/>
            <person name="Herman E.K."/>
            <person name="Klute M.J."/>
            <person name="Nakayama T."/>
            <person name="Obornik M."/>
            <person name="Reyes-Prieto A."/>
            <person name="Armbrust E.V."/>
            <person name="Aves S.J."/>
            <person name="Beiko R.G."/>
            <person name="Coutinho P."/>
            <person name="Dacks J.B."/>
            <person name="Durnford D.G."/>
            <person name="Fast N.M."/>
            <person name="Green B.R."/>
            <person name="Grisdale C."/>
            <person name="Hempe F."/>
            <person name="Henrissat B."/>
            <person name="Hoppner M.P."/>
            <person name="Ishida K.-I."/>
            <person name="Kim E."/>
            <person name="Koreny L."/>
            <person name="Kroth P.G."/>
            <person name="Liu Y."/>
            <person name="Malik S.-B."/>
            <person name="Maier U.G."/>
            <person name="McRose D."/>
            <person name="Mock T."/>
            <person name="Neilson J.A."/>
            <person name="Onodera N.T."/>
            <person name="Poole A.M."/>
            <person name="Pritham E.J."/>
            <person name="Richards T.A."/>
            <person name="Rocap G."/>
            <person name="Roy S.W."/>
            <person name="Sarai C."/>
            <person name="Schaack S."/>
            <person name="Shirato S."/>
            <person name="Slamovits C.H."/>
            <person name="Spencer D.F."/>
            <person name="Suzuki S."/>
            <person name="Worden A.Z."/>
            <person name="Zauner S."/>
            <person name="Barry K."/>
            <person name="Bell C."/>
            <person name="Bharti A.K."/>
            <person name="Crow J.A."/>
            <person name="Grimwood J."/>
            <person name="Kramer R."/>
            <person name="Lindquist E."/>
            <person name="Lucas S."/>
            <person name="Salamov A."/>
            <person name="McFadden G.I."/>
            <person name="Lane C.E."/>
            <person name="Keeling P.J."/>
            <person name="Gray M.W."/>
            <person name="Grigoriev I.V."/>
            <person name="Archibald J.M."/>
        </authorList>
    </citation>
    <scope>NUCLEOTIDE SEQUENCE</scope>
    <source>
        <strain evidence="5">CCMP2712</strain>
    </source>
</reference>
<dbReference type="InterPro" id="IPR051625">
    <property type="entry name" value="Signaling_Regulatory_Domain"/>
</dbReference>
<reference evidence="4" key="3">
    <citation type="submission" date="2016-03" db="UniProtKB">
        <authorList>
            <consortium name="EnsemblProtists"/>
        </authorList>
    </citation>
    <scope>IDENTIFICATION</scope>
</reference>
<name>L1J8E0_GUITC</name>
<dbReference type="Proteomes" id="UP000011087">
    <property type="component" value="Unassembled WGS sequence"/>
</dbReference>
<feature type="non-terminal residue" evidence="3">
    <location>
        <position position="237"/>
    </location>
</feature>
<dbReference type="PROSITE" id="PS50012">
    <property type="entry name" value="RCC1_3"/>
    <property type="match status" value="4"/>
</dbReference>
<feature type="repeat" description="RCC1" evidence="2">
    <location>
        <begin position="177"/>
        <end position="230"/>
    </location>
</feature>
<feature type="repeat" description="RCC1" evidence="2">
    <location>
        <begin position="125"/>
        <end position="176"/>
    </location>
</feature>
<evidence type="ECO:0000256" key="2">
    <source>
        <dbReference type="PROSITE-ProRule" id="PRU00235"/>
    </source>
</evidence>
<dbReference type="STRING" id="905079.L1J8E0"/>
<feature type="repeat" description="RCC1" evidence="2">
    <location>
        <begin position="9"/>
        <end position="72"/>
    </location>
</feature>